<comment type="caution">
    <text evidence="1">The sequence shown here is derived from an EMBL/GenBank/DDBJ whole genome shotgun (WGS) entry which is preliminary data.</text>
</comment>
<gene>
    <name evidence="1" type="ORF">K5L01_04995</name>
</gene>
<organism evidence="1 2">
    <name type="scientific">Stenotrophomonas mori</name>
    <dbReference type="NCBI Taxonomy" id="2871096"/>
    <lineage>
        <taxon>Bacteria</taxon>
        <taxon>Pseudomonadati</taxon>
        <taxon>Pseudomonadota</taxon>
        <taxon>Gammaproteobacteria</taxon>
        <taxon>Lysobacterales</taxon>
        <taxon>Lysobacteraceae</taxon>
        <taxon>Stenotrophomonas</taxon>
    </lineage>
</organism>
<protein>
    <submittedName>
        <fullName evidence="1">Uncharacterized protein</fullName>
    </submittedName>
</protein>
<dbReference type="EMBL" id="JAIKTS010000001">
    <property type="protein sequence ID" value="MCL7714014.1"/>
    <property type="molecule type" value="Genomic_DNA"/>
</dbReference>
<proteinExistence type="predicted"/>
<name>A0ABT0SFB9_9GAMM</name>
<reference evidence="1 2" key="1">
    <citation type="submission" date="2021-08" db="EMBL/GenBank/DDBJ databases">
        <title>Novel members of of the genus Stenotrophomonas from differernt environment.</title>
        <authorList>
            <person name="Deng Y."/>
        </authorList>
    </citation>
    <scope>NUCLEOTIDE SEQUENCE [LARGE SCALE GENOMIC DNA]</scope>
    <source>
        <strain evidence="1 2">CPCC 101365</strain>
    </source>
</reference>
<accession>A0ABT0SFB9</accession>
<dbReference type="Proteomes" id="UP001431235">
    <property type="component" value="Unassembled WGS sequence"/>
</dbReference>
<dbReference type="PROSITE" id="PS51257">
    <property type="entry name" value="PROKAR_LIPOPROTEIN"/>
    <property type="match status" value="1"/>
</dbReference>
<sequence length="205" mass="21507">MSRAMRRLSTPALACSLLVAGCMSSVPPRPGLPGAAVSQSAPGAGFAACGQRLRLPPGWQATPQEGARWRLQAPGGAPLAAFLLCRSRGLEGPGDVLLDPLLGPLDSARMSAEWVAWDGPGPHRAGIAAYRRRVVGVEDELQEAGELPRPQGDRQAVRALLVLRWNPLDPGHVEQRAAVIAALTQSLDAPDAATGITGTHHDQHP</sequence>
<keyword evidence="2" id="KW-1185">Reference proteome</keyword>
<evidence type="ECO:0000313" key="2">
    <source>
        <dbReference type="Proteomes" id="UP001431235"/>
    </source>
</evidence>
<evidence type="ECO:0000313" key="1">
    <source>
        <dbReference type="EMBL" id="MCL7714014.1"/>
    </source>
</evidence>